<accession>A0ABQ4IR41</accession>
<organism evidence="1 2">
    <name type="scientific">Micromonospora lutea</name>
    <dbReference type="NCBI Taxonomy" id="419825"/>
    <lineage>
        <taxon>Bacteria</taxon>
        <taxon>Bacillati</taxon>
        <taxon>Actinomycetota</taxon>
        <taxon>Actinomycetes</taxon>
        <taxon>Micromonosporales</taxon>
        <taxon>Micromonosporaceae</taxon>
        <taxon>Micromonospora</taxon>
    </lineage>
</organism>
<reference evidence="1 2" key="1">
    <citation type="submission" date="2021-01" db="EMBL/GenBank/DDBJ databases">
        <title>Whole genome shotgun sequence of Verrucosispora lutea NBRC 106530.</title>
        <authorList>
            <person name="Komaki H."/>
            <person name="Tamura T."/>
        </authorList>
    </citation>
    <scope>NUCLEOTIDE SEQUENCE [LARGE SCALE GENOMIC DNA]</scope>
    <source>
        <strain evidence="1 2">NBRC 106530</strain>
    </source>
</reference>
<keyword evidence="2" id="KW-1185">Reference proteome</keyword>
<name>A0ABQ4IR41_9ACTN</name>
<comment type="caution">
    <text evidence="1">The sequence shown here is derived from an EMBL/GenBank/DDBJ whole genome shotgun (WGS) entry which is preliminary data.</text>
</comment>
<protein>
    <recommendedName>
        <fullName evidence="3">ESX-1 secretion-associated protein</fullName>
    </recommendedName>
</protein>
<evidence type="ECO:0000313" key="2">
    <source>
        <dbReference type="Proteomes" id="UP000643165"/>
    </source>
</evidence>
<dbReference type="Proteomes" id="UP000643165">
    <property type="component" value="Unassembled WGS sequence"/>
</dbReference>
<gene>
    <name evidence="1" type="ORF">Vlu01_09740</name>
</gene>
<dbReference type="RefSeq" id="WP_203994550.1">
    <property type="nucleotide sequence ID" value="NZ_BOPB01000004.1"/>
</dbReference>
<dbReference type="EMBL" id="BOPB01000004">
    <property type="protein sequence ID" value="GIJ20350.1"/>
    <property type="molecule type" value="Genomic_DNA"/>
</dbReference>
<dbReference type="Pfam" id="PF10824">
    <property type="entry name" value="T7SS_ESX_EspC"/>
    <property type="match status" value="1"/>
</dbReference>
<proteinExistence type="predicted"/>
<evidence type="ECO:0000313" key="1">
    <source>
        <dbReference type="EMBL" id="GIJ20350.1"/>
    </source>
</evidence>
<dbReference type="InterPro" id="IPR022536">
    <property type="entry name" value="EspC"/>
</dbReference>
<sequence length="105" mass="11115">MAGEAGFEVDSQALRRHASSVDEVAEMVDQSRRAAGSVQLGRHAYGRLCQLIPSLLDPVQQATISALSEATDALQRTADDLRATASQYDSGDQEVSALFGHGAGR</sequence>
<evidence type="ECO:0008006" key="3">
    <source>
        <dbReference type="Google" id="ProtNLM"/>
    </source>
</evidence>